<keyword evidence="4" id="KW-1185">Reference proteome</keyword>
<proteinExistence type="predicted"/>
<dbReference type="OrthoDB" id="6047381at2759"/>
<reference evidence="2 4" key="2">
    <citation type="journal article" date="2013" name="Nature">
        <title>Insights into bilaterian evolution from three spiralian genomes.</title>
        <authorList>
            <person name="Simakov O."/>
            <person name="Marletaz F."/>
            <person name="Cho S.J."/>
            <person name="Edsinger-Gonzales E."/>
            <person name="Havlak P."/>
            <person name="Hellsten U."/>
            <person name="Kuo D.H."/>
            <person name="Larsson T."/>
            <person name="Lv J."/>
            <person name="Arendt D."/>
            <person name="Savage R."/>
            <person name="Osoegawa K."/>
            <person name="de Jong P."/>
            <person name="Grimwood J."/>
            <person name="Chapman J.A."/>
            <person name="Shapiro H."/>
            <person name="Aerts A."/>
            <person name="Otillar R.P."/>
            <person name="Terry A.Y."/>
            <person name="Boore J.L."/>
            <person name="Grigoriev I.V."/>
            <person name="Lindberg D.R."/>
            <person name="Seaver E.C."/>
            <person name="Weisblat D.A."/>
            <person name="Putnam N.H."/>
            <person name="Rokhsar D.S."/>
        </authorList>
    </citation>
    <scope>NUCLEOTIDE SEQUENCE</scope>
    <source>
        <strain evidence="2 4">I ESC-2004</strain>
    </source>
</reference>
<name>R7V5I0_CAPTE</name>
<dbReference type="InterPro" id="IPR026169">
    <property type="entry name" value="MIEAP"/>
</dbReference>
<dbReference type="AlphaFoldDB" id="R7V5I0"/>
<keyword evidence="1" id="KW-0175">Coiled coil</keyword>
<dbReference type="HOGENOM" id="CLU_066508_0_0_1"/>
<dbReference type="GO" id="GO:0035694">
    <property type="term" value="P:mitochondrial protein catabolic process"/>
    <property type="evidence" value="ECO:0007669"/>
    <property type="project" value="InterPro"/>
</dbReference>
<evidence type="ECO:0000256" key="1">
    <source>
        <dbReference type="SAM" id="Coils"/>
    </source>
</evidence>
<sequence length="357" mass="40057">MLNNSQGATPRCSEGKHLPSAKNSNLHAAAQIASFPLIQRINHLLDNQKHEECALLVARSSSLSHCVRDLPMSRAYDAIPHSLVFLGAVYSKISLSGDSLITELCPESFLRHVVKWLSSEPRPAAHKDSSVTPYVASIRDILRIIVRASPDLPQKLNRRKQNLHRCILQLGHHGLVDSSDFKMMNLHEALKVELKKRLQQLKSALQKLEELSSCHRRGSQTPSDGSHQRMLQISLAELEERLIKNKSSLTTVEALVANSHVDYLVNILEERVDADKQMLFHLMELRREFGEESIPSHSLVAQTLKRHISGHEQVLSIWREVLPLQFADAAAEDADATLLRFSAGRSIACIVVEIFKN</sequence>
<dbReference type="EnsemblMetazoa" id="CapteT107262">
    <property type="protein sequence ID" value="CapteP107262"/>
    <property type="gene ID" value="CapteG107262"/>
</dbReference>
<evidence type="ECO:0000313" key="3">
    <source>
        <dbReference type="EnsemblMetazoa" id="CapteP107262"/>
    </source>
</evidence>
<dbReference type="GO" id="GO:0005741">
    <property type="term" value="C:mitochondrial outer membrane"/>
    <property type="evidence" value="ECO:0007669"/>
    <property type="project" value="InterPro"/>
</dbReference>
<dbReference type="PANTHER" id="PTHR21771">
    <property type="entry name" value="MITOCHONDRIA-EATING PROTEIN-RELATED"/>
    <property type="match status" value="1"/>
</dbReference>
<feature type="coiled-coil region" evidence="1">
    <location>
        <begin position="184"/>
        <end position="211"/>
    </location>
</feature>
<dbReference type="GO" id="GO:0035695">
    <property type="term" value="P:mitophagy by internal vacuole formation"/>
    <property type="evidence" value="ECO:0007669"/>
    <property type="project" value="TreeGrafter"/>
</dbReference>
<organism evidence="2">
    <name type="scientific">Capitella teleta</name>
    <name type="common">Polychaete worm</name>
    <dbReference type="NCBI Taxonomy" id="283909"/>
    <lineage>
        <taxon>Eukaryota</taxon>
        <taxon>Metazoa</taxon>
        <taxon>Spiralia</taxon>
        <taxon>Lophotrochozoa</taxon>
        <taxon>Annelida</taxon>
        <taxon>Polychaeta</taxon>
        <taxon>Sedentaria</taxon>
        <taxon>Scolecida</taxon>
        <taxon>Capitellidae</taxon>
        <taxon>Capitella</taxon>
    </lineage>
</organism>
<protein>
    <submittedName>
        <fullName evidence="2 3">Uncharacterized protein</fullName>
    </submittedName>
</protein>
<accession>R7V5I0</accession>
<dbReference type="EMBL" id="KB295002">
    <property type="protein sequence ID" value="ELU13819.1"/>
    <property type="molecule type" value="Genomic_DNA"/>
</dbReference>
<gene>
    <name evidence="2" type="ORF">CAPTEDRAFT_107262</name>
</gene>
<evidence type="ECO:0000313" key="2">
    <source>
        <dbReference type="EMBL" id="ELU13819.1"/>
    </source>
</evidence>
<reference evidence="3" key="3">
    <citation type="submission" date="2015-06" db="UniProtKB">
        <authorList>
            <consortium name="EnsemblMetazoa"/>
        </authorList>
    </citation>
    <scope>IDENTIFICATION</scope>
</reference>
<dbReference type="PANTHER" id="PTHR21771:SF1">
    <property type="entry name" value="MITOCHONDRIA-EATING PROTEIN"/>
    <property type="match status" value="1"/>
</dbReference>
<reference evidence="4" key="1">
    <citation type="submission" date="2012-12" db="EMBL/GenBank/DDBJ databases">
        <authorList>
            <person name="Hellsten U."/>
            <person name="Grimwood J."/>
            <person name="Chapman J.A."/>
            <person name="Shapiro H."/>
            <person name="Aerts A."/>
            <person name="Otillar R.P."/>
            <person name="Terry A.Y."/>
            <person name="Boore J.L."/>
            <person name="Simakov O."/>
            <person name="Marletaz F."/>
            <person name="Cho S.-J."/>
            <person name="Edsinger-Gonzales E."/>
            <person name="Havlak P."/>
            <person name="Kuo D.-H."/>
            <person name="Larsson T."/>
            <person name="Lv J."/>
            <person name="Arendt D."/>
            <person name="Savage R."/>
            <person name="Osoegawa K."/>
            <person name="de Jong P."/>
            <person name="Lindberg D.R."/>
            <person name="Seaver E.C."/>
            <person name="Weisblat D.A."/>
            <person name="Putnam N.H."/>
            <person name="Grigoriev I.V."/>
            <person name="Rokhsar D.S."/>
        </authorList>
    </citation>
    <scope>NUCLEOTIDE SEQUENCE</scope>
    <source>
        <strain evidence="4">I ESC-2004</strain>
    </source>
</reference>
<dbReference type="Proteomes" id="UP000014760">
    <property type="component" value="Unassembled WGS sequence"/>
</dbReference>
<dbReference type="OMA" id="FVDNIPH"/>
<dbReference type="EMBL" id="AMQN01005039">
    <property type="status" value="NOT_ANNOTATED_CDS"/>
    <property type="molecule type" value="Genomic_DNA"/>
</dbReference>
<evidence type="ECO:0000313" key="4">
    <source>
        <dbReference type="Proteomes" id="UP000014760"/>
    </source>
</evidence>